<dbReference type="InterPro" id="IPR014867">
    <property type="entry name" value="Spore_coat_CotH_CotH2/3/7"/>
</dbReference>
<dbReference type="RefSeq" id="WP_094925631.1">
    <property type="nucleotide sequence ID" value="NZ_NPIA01000007.1"/>
</dbReference>
<dbReference type="PANTHER" id="PTHR40050:SF1">
    <property type="entry name" value="INNER SPORE COAT PROTEIN H"/>
    <property type="match status" value="1"/>
</dbReference>
<proteinExistence type="predicted"/>
<keyword evidence="1" id="KW-0167">Capsid protein</keyword>
<sequence length="365" mass="43035">MTNHNLPIYKVFIHPKDLSDLRKEIWSDEPVPAYLTPNQSKKKYDIDIVYRGSHIREFVKKSYHIKFYKPEFFHGLKEFHLNAEYKDPSMIRNKLSFDFFSSIGVLAPTSRHILLVINGKTEGVYLQLESVDEQFLTKRNIQNGAIFYAIDGDANFSLISDYDKGPKKTLDQGYEMKCGNEEDLLALQELIFKINTLTKDEFNQEIGSCVNIEKYLRWLTGITCTQNYDGFVHNYSLYRNHNTGLFEIMPWDYDATWGRDVNGKVMDYDYLRIQGFNTLTARILDNPIYRKLYCNILEEVLDKNFTIEKMQPKVERLHSLIQPAIIEDPYKKKDITTFNNEVEFILTFVRDRNSYIKSQMHRLTN</sequence>
<keyword evidence="2" id="KW-1185">Reference proteome</keyword>
<dbReference type="AlphaFoldDB" id="A0A263BR82"/>
<gene>
    <name evidence="1" type="ORF">CIB95_12350</name>
</gene>
<comment type="caution">
    <text evidence="1">The sequence shown here is derived from an EMBL/GenBank/DDBJ whole genome shotgun (WGS) entry which is preliminary data.</text>
</comment>
<evidence type="ECO:0000313" key="2">
    <source>
        <dbReference type="Proteomes" id="UP000217083"/>
    </source>
</evidence>
<accession>A0A263BR82</accession>
<dbReference type="EMBL" id="NPIA01000007">
    <property type="protein sequence ID" value="OZM56211.1"/>
    <property type="molecule type" value="Genomic_DNA"/>
</dbReference>
<organism evidence="1 2">
    <name type="scientific">Lottiidibacillus patelloidae</name>
    <dbReference type="NCBI Taxonomy" id="2670334"/>
    <lineage>
        <taxon>Bacteria</taxon>
        <taxon>Bacillati</taxon>
        <taxon>Bacillota</taxon>
        <taxon>Bacilli</taxon>
        <taxon>Bacillales</taxon>
        <taxon>Bacillaceae</taxon>
        <taxon>Lottiidibacillus</taxon>
    </lineage>
</organism>
<keyword evidence="1" id="KW-0946">Virion</keyword>
<protein>
    <submittedName>
        <fullName evidence="1">Spore coat protein</fullName>
    </submittedName>
</protein>
<reference evidence="2" key="1">
    <citation type="submission" date="2017-08" db="EMBL/GenBank/DDBJ databases">
        <authorList>
            <person name="Huang Z."/>
        </authorList>
    </citation>
    <scope>NUCLEOTIDE SEQUENCE [LARGE SCALE GENOMIC DNA]</scope>
    <source>
        <strain evidence="2">SA5d-4</strain>
    </source>
</reference>
<dbReference type="Pfam" id="PF08757">
    <property type="entry name" value="CotH"/>
    <property type="match status" value="1"/>
</dbReference>
<dbReference type="Proteomes" id="UP000217083">
    <property type="component" value="Unassembled WGS sequence"/>
</dbReference>
<evidence type="ECO:0000313" key="1">
    <source>
        <dbReference type="EMBL" id="OZM56211.1"/>
    </source>
</evidence>
<name>A0A263BR82_9BACI</name>
<reference evidence="1 2" key="2">
    <citation type="submission" date="2017-09" db="EMBL/GenBank/DDBJ databases">
        <title>Bacillus patelloidae sp. nov., isolated from the intestinal tract of a marine limpet.</title>
        <authorList>
            <person name="Liu R."/>
            <person name="Dong C."/>
            <person name="Shao Z."/>
        </authorList>
    </citation>
    <scope>NUCLEOTIDE SEQUENCE [LARGE SCALE GENOMIC DNA]</scope>
    <source>
        <strain evidence="1 2">SA5d-4</strain>
    </source>
</reference>
<dbReference type="PANTHER" id="PTHR40050">
    <property type="entry name" value="INNER SPORE COAT PROTEIN H"/>
    <property type="match status" value="1"/>
</dbReference>